<dbReference type="PROSITE" id="PS51914">
    <property type="entry name" value="MRH"/>
    <property type="match status" value="1"/>
</dbReference>
<dbReference type="PANTHER" id="PTHR12630:SF1">
    <property type="entry name" value="GLUCOSIDASE 2 SUBUNIT BETA"/>
    <property type="match status" value="1"/>
</dbReference>
<evidence type="ECO:0000256" key="8">
    <source>
        <dbReference type="SAM" id="SignalP"/>
    </source>
</evidence>
<accession>A0A0R3T7Y6</accession>
<dbReference type="PANTHER" id="PTHR12630">
    <property type="entry name" value="N-LINKED OLIGOSACCHARIDE PROCESSING"/>
    <property type="match status" value="1"/>
</dbReference>
<evidence type="ECO:0000256" key="3">
    <source>
        <dbReference type="ARBA" id="ARBA00022824"/>
    </source>
</evidence>
<keyword evidence="6" id="KW-0175">Coiled coil</keyword>
<dbReference type="GO" id="GO:0017177">
    <property type="term" value="C:glucosidase II complex"/>
    <property type="evidence" value="ECO:0007669"/>
    <property type="project" value="TreeGrafter"/>
</dbReference>
<dbReference type="PROSITE" id="PS50068">
    <property type="entry name" value="LDLRA_2"/>
    <property type="match status" value="1"/>
</dbReference>
<dbReference type="GO" id="GO:0006491">
    <property type="term" value="P:N-glycan processing"/>
    <property type="evidence" value="ECO:0007669"/>
    <property type="project" value="TreeGrafter"/>
</dbReference>
<keyword evidence="3" id="KW-0256">Endoplasmic reticulum</keyword>
<feature type="domain" description="MRH" evidence="9">
    <location>
        <begin position="258"/>
        <end position="374"/>
    </location>
</feature>
<evidence type="ECO:0000256" key="7">
    <source>
        <dbReference type="SAM" id="MobiDB-lite"/>
    </source>
</evidence>
<evidence type="ECO:0000313" key="10">
    <source>
        <dbReference type="EMBL" id="VDN99032.1"/>
    </source>
</evidence>
<sequence length="386" mass="43638">MANFFLWSFVFAFSIILIQGKEVPLGVHPSNAPFYIASKPFTCLDKSATIPWHKVNDDYCDCLDGSDEPGTSACPDMKFYCANDGHVGVFIPSGYVNDMVCDCCDGSDEYNGRTNCNNTCSTLAREKEELLKRKREDFEFGHKIYNEYVTKKAIELEEEAKQKAEEEERRKIEEEEKARLAAIEAERATTVPETPTESTMEPSIVDTPVDPDLTNHSDDAVKEITEDEHHPDAPDYPESKPIDYGPDNGFMMLIEPSTGCLEYSDKQYTYSLCAFSEVRQRNVGSPAGSGTLLGRWKEWVGHPRDSINWTKEEKFEKLLYNEMLYDGGETCWNGPSRSAKVKVACGVETKLLSVDEPSRCIYLMKLETPAACHHKPEKLLQMHVEL</sequence>
<dbReference type="InterPro" id="IPR002172">
    <property type="entry name" value="LDrepeatLR_classA_rpt"/>
</dbReference>
<dbReference type="AlphaFoldDB" id="A0A0R3T7Y6"/>
<feature type="region of interest" description="Disordered" evidence="7">
    <location>
        <begin position="189"/>
        <end position="217"/>
    </location>
</feature>
<dbReference type="Gene3D" id="4.10.400.10">
    <property type="entry name" value="Low-density Lipoprotein Receptor"/>
    <property type="match status" value="1"/>
</dbReference>
<dbReference type="Pfam" id="PF12999">
    <property type="entry name" value="PRKCSH-like"/>
    <property type="match status" value="1"/>
</dbReference>
<dbReference type="Gene3D" id="2.70.130.10">
    <property type="entry name" value="Mannose-6-phosphate receptor binding domain"/>
    <property type="match status" value="1"/>
</dbReference>
<dbReference type="WBParaSite" id="HNAJ_0000317401-mRNA-1">
    <property type="protein sequence ID" value="HNAJ_0000317401-mRNA-1"/>
    <property type="gene ID" value="HNAJ_0000317401"/>
</dbReference>
<evidence type="ECO:0000256" key="5">
    <source>
        <dbReference type="PROSITE-ProRule" id="PRU00124"/>
    </source>
</evidence>
<dbReference type="InterPro" id="IPR036607">
    <property type="entry name" value="PRKCSH"/>
</dbReference>
<evidence type="ECO:0000256" key="1">
    <source>
        <dbReference type="ARBA" id="ARBA00022387"/>
    </source>
</evidence>
<feature type="coiled-coil region" evidence="6">
    <location>
        <begin position="146"/>
        <end position="184"/>
    </location>
</feature>
<dbReference type="InterPro" id="IPR028146">
    <property type="entry name" value="PRKCSH_N"/>
</dbReference>
<evidence type="ECO:0000256" key="4">
    <source>
        <dbReference type="ARBA" id="ARBA00023157"/>
    </source>
</evidence>
<feature type="chain" id="PRO_5043131711" description="Glucosidase 2 subunit beta" evidence="8">
    <location>
        <begin position="21"/>
        <end position="386"/>
    </location>
</feature>
<dbReference type="InterPro" id="IPR009011">
    <property type="entry name" value="Man6P_isomerase_rcpt-bd_dom_sf"/>
</dbReference>
<proteinExistence type="predicted"/>
<keyword evidence="11" id="KW-1185">Reference proteome</keyword>
<gene>
    <name evidence="10" type="ORF">HNAJ_LOCUS3173</name>
</gene>
<comment type="caution">
    <text evidence="5">Lacks conserved residue(s) required for the propagation of feature annotation.</text>
</comment>
<reference evidence="12" key="1">
    <citation type="submission" date="2017-02" db="UniProtKB">
        <authorList>
            <consortium name="WormBaseParasite"/>
        </authorList>
    </citation>
    <scope>IDENTIFICATION</scope>
</reference>
<evidence type="ECO:0000256" key="6">
    <source>
        <dbReference type="SAM" id="Coils"/>
    </source>
</evidence>
<dbReference type="EMBL" id="UZAE01001770">
    <property type="protein sequence ID" value="VDN99032.1"/>
    <property type="molecule type" value="Genomic_DNA"/>
</dbReference>
<evidence type="ECO:0000259" key="9">
    <source>
        <dbReference type="PROSITE" id="PS51914"/>
    </source>
</evidence>
<dbReference type="InterPro" id="IPR036055">
    <property type="entry name" value="LDL_receptor-like_sf"/>
</dbReference>
<organism evidence="12">
    <name type="scientific">Rodentolepis nana</name>
    <name type="common">Dwarf tapeworm</name>
    <name type="synonym">Hymenolepis nana</name>
    <dbReference type="NCBI Taxonomy" id="102285"/>
    <lineage>
        <taxon>Eukaryota</taxon>
        <taxon>Metazoa</taxon>
        <taxon>Spiralia</taxon>
        <taxon>Lophotrochozoa</taxon>
        <taxon>Platyhelminthes</taxon>
        <taxon>Cestoda</taxon>
        <taxon>Eucestoda</taxon>
        <taxon>Cyclophyllidea</taxon>
        <taxon>Hymenolepididae</taxon>
        <taxon>Rodentolepis</taxon>
    </lineage>
</organism>
<evidence type="ECO:0000313" key="11">
    <source>
        <dbReference type="Proteomes" id="UP000278807"/>
    </source>
</evidence>
<dbReference type="Pfam" id="PF13015">
    <property type="entry name" value="PRKCSH_1"/>
    <property type="match status" value="1"/>
</dbReference>
<keyword evidence="4" id="KW-1015">Disulfide bond</keyword>
<dbReference type="SUPFAM" id="SSF57424">
    <property type="entry name" value="LDL receptor-like module"/>
    <property type="match status" value="1"/>
</dbReference>
<name>A0A0R3T7Y6_RODNA</name>
<feature type="compositionally biased region" description="Polar residues" evidence="7">
    <location>
        <begin position="191"/>
        <end position="201"/>
    </location>
</feature>
<dbReference type="InterPro" id="IPR039794">
    <property type="entry name" value="Gtb1-like"/>
</dbReference>
<protein>
    <recommendedName>
        <fullName evidence="1">Glucosidase 2 subunit beta</fullName>
    </recommendedName>
</protein>
<evidence type="ECO:0000313" key="12">
    <source>
        <dbReference type="WBParaSite" id="HNAJ_0000317401-mRNA-1"/>
    </source>
</evidence>
<dbReference type="Proteomes" id="UP000278807">
    <property type="component" value="Unassembled WGS sequence"/>
</dbReference>
<evidence type="ECO:0000256" key="2">
    <source>
        <dbReference type="ARBA" id="ARBA00022729"/>
    </source>
</evidence>
<feature type="signal peptide" evidence="8">
    <location>
        <begin position="1"/>
        <end position="20"/>
    </location>
</feature>
<keyword evidence="2 8" id="KW-0732">Signal</keyword>
<dbReference type="SUPFAM" id="SSF50911">
    <property type="entry name" value="Mannose 6-phosphate receptor domain"/>
    <property type="match status" value="1"/>
</dbReference>
<dbReference type="OrthoDB" id="28322at2759"/>
<dbReference type="InterPro" id="IPR044865">
    <property type="entry name" value="MRH_dom"/>
</dbReference>
<dbReference type="STRING" id="102285.A0A0R3T7Y6"/>
<dbReference type="CDD" id="cd00112">
    <property type="entry name" value="LDLa"/>
    <property type="match status" value="1"/>
</dbReference>
<reference evidence="10 11" key="2">
    <citation type="submission" date="2018-11" db="EMBL/GenBank/DDBJ databases">
        <authorList>
            <consortium name="Pathogen Informatics"/>
        </authorList>
    </citation>
    <scope>NUCLEOTIDE SEQUENCE [LARGE SCALE GENOMIC DNA]</scope>
</reference>